<comment type="caution">
    <text evidence="2">The sequence shown here is derived from an EMBL/GenBank/DDBJ whole genome shotgun (WGS) entry which is preliminary data.</text>
</comment>
<evidence type="ECO:0000313" key="2">
    <source>
        <dbReference type="EMBL" id="KAJ8566121.1"/>
    </source>
</evidence>
<dbReference type="OrthoDB" id="675927at2759"/>
<dbReference type="AlphaFoldDB" id="A0A9Q1RPL7"/>
<feature type="region of interest" description="Disordered" evidence="1">
    <location>
        <begin position="63"/>
        <end position="129"/>
    </location>
</feature>
<accession>A0A9Q1RPL7</accession>
<proteinExistence type="predicted"/>
<evidence type="ECO:0008006" key="4">
    <source>
        <dbReference type="Google" id="ProtNLM"/>
    </source>
</evidence>
<feature type="compositionally biased region" description="Acidic residues" evidence="1">
    <location>
        <begin position="1"/>
        <end position="11"/>
    </location>
</feature>
<dbReference type="PANTHER" id="PTHR33223:SF8">
    <property type="entry name" value="OS04G0172440 PROTEIN"/>
    <property type="match status" value="1"/>
</dbReference>
<evidence type="ECO:0000313" key="3">
    <source>
        <dbReference type="Proteomes" id="UP001152561"/>
    </source>
</evidence>
<dbReference type="EMBL" id="JAJAGQ010000004">
    <property type="protein sequence ID" value="KAJ8566121.1"/>
    <property type="molecule type" value="Genomic_DNA"/>
</dbReference>
<feature type="region of interest" description="Disordered" evidence="1">
    <location>
        <begin position="1"/>
        <end position="29"/>
    </location>
</feature>
<dbReference type="Proteomes" id="UP001152561">
    <property type="component" value="Unassembled WGS sequence"/>
</dbReference>
<name>A0A9Q1RPL7_9SOLA</name>
<reference evidence="3" key="1">
    <citation type="journal article" date="2023" name="Proc. Natl. Acad. Sci. U.S.A.">
        <title>Genomic and structural basis for evolution of tropane alkaloid biosynthesis.</title>
        <authorList>
            <person name="Wanga Y.-J."/>
            <person name="Taina T."/>
            <person name="Yua J.-Y."/>
            <person name="Lia J."/>
            <person name="Xua B."/>
            <person name="Chenc J."/>
            <person name="D'Auriad J.C."/>
            <person name="Huanga J.-P."/>
            <person name="Huanga S.-X."/>
        </authorList>
    </citation>
    <scope>NUCLEOTIDE SEQUENCE [LARGE SCALE GENOMIC DNA]</scope>
    <source>
        <strain evidence="3">cv. KIB-2019</strain>
    </source>
</reference>
<sequence>MTDSDASEQTDLELITLSKDEPEASENRNATVQEKYSAQLLQQMTAMQTEIERLQNLTNLSISANTPLPEQGTNATAPQIFSSPESPFPQNLPDNSPLCKTNPQHTNPQASPQQSPLQNDPTSFTTPHTQITPLIQNTPLTQNHRAIQHDEQGVPQVYTTEAQPFTTTVPNMALQEIGRCEVMDRQVRIRTDESVAREIHSLKEAFKNIQTSKGHEGLEYEDLCMHPDIELPVGYKMPKFDLFDGKGNPYSHLRSYCDKLIGVGKNQAIIMKLFVRSLTGEALDWYTSQDPRKWHDWGTIAQDFVDRFRFNTDTVLDRFYLMKLEKKSTETFREYAMKWRAEAAKVQPPITGSEMATLFVQSLKDATYYERMISVIGRSFSEVVRMGDFIEEGIKTGRIANLVALQAPSEAIQSDSFGGIIKKKRDGVSLCHDGILQPIQGNVPNPIPKWHDKTKHCAYHSGIPGHDTENCYALRDKIEALIKEGVIQLKGPSSNVNDNPLPNHDDANVNMITVDEEHNLEGTIVPVQREEKVESSAFITPMITVQVRAPFGVEVFPPKSRVMASSFLGKVLSTNLRRKGDASLPKPVPPLSQSFVKACATQESKEDNAANLVKGFKRFFIAEKEAKCNMILGDYARDSTI</sequence>
<organism evidence="2 3">
    <name type="scientific">Anisodus acutangulus</name>
    <dbReference type="NCBI Taxonomy" id="402998"/>
    <lineage>
        <taxon>Eukaryota</taxon>
        <taxon>Viridiplantae</taxon>
        <taxon>Streptophyta</taxon>
        <taxon>Embryophyta</taxon>
        <taxon>Tracheophyta</taxon>
        <taxon>Spermatophyta</taxon>
        <taxon>Magnoliopsida</taxon>
        <taxon>eudicotyledons</taxon>
        <taxon>Gunneridae</taxon>
        <taxon>Pentapetalae</taxon>
        <taxon>asterids</taxon>
        <taxon>lamiids</taxon>
        <taxon>Solanales</taxon>
        <taxon>Solanaceae</taxon>
        <taxon>Solanoideae</taxon>
        <taxon>Hyoscyameae</taxon>
        <taxon>Anisodus</taxon>
    </lineage>
</organism>
<keyword evidence="3" id="KW-1185">Reference proteome</keyword>
<dbReference type="PANTHER" id="PTHR33223">
    <property type="entry name" value="CCHC-TYPE DOMAIN-CONTAINING PROTEIN"/>
    <property type="match status" value="1"/>
</dbReference>
<gene>
    <name evidence="2" type="ORF">K7X08_030598</name>
</gene>
<protein>
    <recommendedName>
        <fullName evidence="4">Retrotransposon gag domain-containing protein</fullName>
    </recommendedName>
</protein>
<evidence type="ECO:0000256" key="1">
    <source>
        <dbReference type="SAM" id="MobiDB-lite"/>
    </source>
</evidence>